<dbReference type="PANTHER" id="PTHR47331">
    <property type="entry name" value="PHD-TYPE DOMAIN-CONTAINING PROTEIN"/>
    <property type="match status" value="1"/>
</dbReference>
<feature type="region of interest" description="Disordered" evidence="1">
    <location>
        <begin position="414"/>
        <end position="434"/>
    </location>
</feature>
<sequence>MLPSQFVHDWSFVFRARHLITLSSMALWSLSASKVFKELWPVRMSDFMRAMSKSKLATLYRVGESEWSSFTLKLRAFLSSHCLSCPPGPLELAYMNNMAELQEGLKGLQQQSAAAAAAAAAVTVSNVHSQLEKVKLPKFGGDQRDWQGFCDKFTAMVINDKALMPVIKFQHLLNSVSGEPAELLRGIKVESDNFHTAWEARVKLLRLNTHLKTIIQLPTASTESVAHLNQLLSTTNESLNVFKALAPSVANCDSLLVYCVSSKLAPSMQLDWAKDCEAKDVTFAKYEDLRLFVETRIRTLDRLDASSKDSGIDQAKGSRGKGTGRQATNSHLTVNQKNSVSKNGNTKCIFCAEPHSSSSCKEFLAKTTTERRAIARTKKLCFNCLGTSHMVSECSSKYRCRACQGKHHTKLHIDQGEASGKQSELANNESFGTAESSDAHLKTVTSTLASLTHRHKILTTAIVTLISDKGLTFQARALLDPCSEESYVSENVAKALELDTHKTLIAVNGLGNSTSVARGWVNLTVKSPSDADFEFQVEALTMSRLTSKLPSAPIDIQPWTHMHNLDFADPFYATRSSVDCLLGVDVVAAALRPGLITGPAGTPTALNTVFGWVLMGKGQQRGNDVTQAFSLTVNHELSAALQAFWEVEEISAPKLISPEDTQCYEHFKENVQRDHTGRFIVRLPLVKTPALRNSKNHALGALRRMKRRLENNAELREAYNKFMAEYNQLQHMSLLPDRTKEDETTVYIPHHPVVRDESLKKIRIVFNASSKDAKGQTLNDFMHSGPNLLEDTRVLLLRWRLSRYAFSCDIVKMFRQFLVHPDDRKWQRILWRDSPDKPVQHYSLNTVTYGTVSAPFLANACMLEFATQEAEPFPLGAKILQYNRYADDFFVGDDSESNLITKAGELVKILKSAAIDVGKWASNSRAVIEQYSSVSSEPVELKAPTTLPVSVLGILWTPSSDALHYHVPAVSTAEATKRGILSAVAKLYDPLGFLSPVIIRAKILLQDLWLLGIDWDAKPSEATTQAWREFQEDIVEAQLIKIPRWLSFISTNRWDLHGFCDASQKAYAAAVYAVVYDTADNPIDCHLLIAKTKVAPMKVLNIPRLELQAALLLARLVNFVNTSLQQTPSLTYCWTDSNIVLAWLRSHPSR</sequence>
<gene>
    <name evidence="2" type="ORF">TBRA_LOCUS14594</name>
</gene>
<dbReference type="AlphaFoldDB" id="A0A6H5J086"/>
<keyword evidence="3" id="KW-1185">Reference proteome</keyword>
<accession>A0A6H5J086</accession>
<dbReference type="SUPFAM" id="SSF56672">
    <property type="entry name" value="DNA/RNA polymerases"/>
    <property type="match status" value="1"/>
</dbReference>
<dbReference type="EMBL" id="CADCXV010001254">
    <property type="protein sequence ID" value="CAB0043006.1"/>
    <property type="molecule type" value="Genomic_DNA"/>
</dbReference>
<dbReference type="InterPro" id="IPR008042">
    <property type="entry name" value="Retrotrans_Pao"/>
</dbReference>
<dbReference type="OrthoDB" id="7700894at2759"/>
<dbReference type="Proteomes" id="UP000479190">
    <property type="component" value="Unassembled WGS sequence"/>
</dbReference>
<dbReference type="InterPro" id="IPR043502">
    <property type="entry name" value="DNA/RNA_pol_sf"/>
</dbReference>
<dbReference type="GO" id="GO:0071897">
    <property type="term" value="P:DNA biosynthetic process"/>
    <property type="evidence" value="ECO:0007669"/>
    <property type="project" value="UniProtKB-ARBA"/>
</dbReference>
<evidence type="ECO:0000256" key="1">
    <source>
        <dbReference type="SAM" id="MobiDB-lite"/>
    </source>
</evidence>
<feature type="compositionally biased region" description="Polar residues" evidence="1">
    <location>
        <begin position="420"/>
        <end position="434"/>
    </location>
</feature>
<reference evidence="2 3" key="1">
    <citation type="submission" date="2020-02" db="EMBL/GenBank/DDBJ databases">
        <authorList>
            <person name="Ferguson B K."/>
        </authorList>
    </citation>
    <scope>NUCLEOTIDE SEQUENCE [LARGE SCALE GENOMIC DNA]</scope>
</reference>
<feature type="region of interest" description="Disordered" evidence="1">
    <location>
        <begin position="307"/>
        <end position="331"/>
    </location>
</feature>
<evidence type="ECO:0000313" key="2">
    <source>
        <dbReference type="EMBL" id="CAB0043006.1"/>
    </source>
</evidence>
<proteinExistence type="predicted"/>
<name>A0A6H5J086_9HYME</name>
<protein>
    <submittedName>
        <fullName evidence="2">Uncharacterized protein</fullName>
    </submittedName>
</protein>
<organism evidence="2 3">
    <name type="scientific">Trichogramma brassicae</name>
    <dbReference type="NCBI Taxonomy" id="86971"/>
    <lineage>
        <taxon>Eukaryota</taxon>
        <taxon>Metazoa</taxon>
        <taxon>Ecdysozoa</taxon>
        <taxon>Arthropoda</taxon>
        <taxon>Hexapoda</taxon>
        <taxon>Insecta</taxon>
        <taxon>Pterygota</taxon>
        <taxon>Neoptera</taxon>
        <taxon>Endopterygota</taxon>
        <taxon>Hymenoptera</taxon>
        <taxon>Apocrita</taxon>
        <taxon>Proctotrupomorpha</taxon>
        <taxon>Chalcidoidea</taxon>
        <taxon>Trichogrammatidae</taxon>
        <taxon>Trichogramma</taxon>
    </lineage>
</organism>
<evidence type="ECO:0000313" key="3">
    <source>
        <dbReference type="Proteomes" id="UP000479190"/>
    </source>
</evidence>
<dbReference type="InterPro" id="IPR005312">
    <property type="entry name" value="DUF1759"/>
</dbReference>
<dbReference type="Pfam" id="PF03564">
    <property type="entry name" value="DUF1759"/>
    <property type="match status" value="1"/>
</dbReference>
<dbReference type="Pfam" id="PF05380">
    <property type="entry name" value="Peptidase_A17"/>
    <property type="match status" value="1"/>
</dbReference>